<evidence type="ECO:0000313" key="1">
    <source>
        <dbReference type="EMBL" id="GJE28176.1"/>
    </source>
</evidence>
<dbReference type="EMBL" id="BPQV01000009">
    <property type="protein sequence ID" value="GJE28176.1"/>
    <property type="molecule type" value="Genomic_DNA"/>
</dbReference>
<sequence length="75" mass="8199">MRASPRVRGEGGSRLDTLRFILAIPTFTSSPREERGPCARYRTAVATPAPAAMGDVTVEKTERTFWSSTRGALET</sequence>
<name>A0ABQ4TCS1_METOR</name>
<evidence type="ECO:0000313" key="2">
    <source>
        <dbReference type="Proteomes" id="UP001055156"/>
    </source>
</evidence>
<accession>A0ABQ4TCS1</accession>
<reference evidence="1" key="1">
    <citation type="journal article" date="2021" name="Front. Microbiol.">
        <title>Comprehensive Comparative Genomics and Phenotyping of Methylobacterium Species.</title>
        <authorList>
            <person name="Alessa O."/>
            <person name="Ogura Y."/>
            <person name="Fujitani Y."/>
            <person name="Takami H."/>
            <person name="Hayashi T."/>
            <person name="Sahin N."/>
            <person name="Tani A."/>
        </authorList>
    </citation>
    <scope>NUCLEOTIDE SEQUENCE</scope>
    <source>
        <strain evidence="1">NBRC 15689</strain>
    </source>
</reference>
<comment type="caution">
    <text evidence="1">The sequence shown here is derived from an EMBL/GenBank/DDBJ whole genome shotgun (WGS) entry which is preliminary data.</text>
</comment>
<keyword evidence="2" id="KW-1185">Reference proteome</keyword>
<gene>
    <name evidence="1" type="ORF">LKMONMHP_3043</name>
</gene>
<organism evidence="1 2">
    <name type="scientific">Methylobacterium organophilum</name>
    <dbReference type="NCBI Taxonomy" id="410"/>
    <lineage>
        <taxon>Bacteria</taxon>
        <taxon>Pseudomonadati</taxon>
        <taxon>Pseudomonadota</taxon>
        <taxon>Alphaproteobacteria</taxon>
        <taxon>Hyphomicrobiales</taxon>
        <taxon>Methylobacteriaceae</taxon>
        <taxon>Methylobacterium</taxon>
    </lineage>
</organism>
<proteinExistence type="predicted"/>
<reference evidence="1" key="2">
    <citation type="submission" date="2021-08" db="EMBL/GenBank/DDBJ databases">
        <authorList>
            <person name="Tani A."/>
            <person name="Ola A."/>
            <person name="Ogura Y."/>
            <person name="Katsura K."/>
            <person name="Hayashi T."/>
        </authorList>
    </citation>
    <scope>NUCLEOTIDE SEQUENCE</scope>
    <source>
        <strain evidence="1">NBRC 15689</strain>
    </source>
</reference>
<protein>
    <submittedName>
        <fullName evidence="1">Uncharacterized protein</fullName>
    </submittedName>
</protein>
<dbReference type="Proteomes" id="UP001055156">
    <property type="component" value="Unassembled WGS sequence"/>
</dbReference>